<dbReference type="RefSeq" id="WP_073027643.1">
    <property type="nucleotide sequence ID" value="NZ_FQXJ01000003.1"/>
</dbReference>
<dbReference type="STRING" id="1121420.SAMN02746098_00535"/>
<evidence type="ECO:0000313" key="2">
    <source>
        <dbReference type="EMBL" id="SHH24528.1"/>
    </source>
</evidence>
<name>A0A1M5REA0_9FIRM</name>
<dbReference type="PROSITE" id="PS51318">
    <property type="entry name" value="TAT"/>
    <property type="match status" value="1"/>
</dbReference>
<dbReference type="PANTHER" id="PTHR35399:SF2">
    <property type="entry name" value="DUF839 DOMAIN-CONTAINING PROTEIN"/>
    <property type="match status" value="1"/>
</dbReference>
<dbReference type="EMBL" id="FQXJ01000003">
    <property type="protein sequence ID" value="SHH24528.1"/>
    <property type="molecule type" value="Genomic_DNA"/>
</dbReference>
<dbReference type="PANTHER" id="PTHR35399">
    <property type="entry name" value="SLR8030 PROTEIN"/>
    <property type="match status" value="1"/>
</dbReference>
<dbReference type="Pfam" id="PF05787">
    <property type="entry name" value="PhoX"/>
    <property type="match status" value="1"/>
</dbReference>
<organism evidence="2 3">
    <name type="scientific">Desulfosporosinus lacus DSM 15449</name>
    <dbReference type="NCBI Taxonomy" id="1121420"/>
    <lineage>
        <taxon>Bacteria</taxon>
        <taxon>Bacillati</taxon>
        <taxon>Bacillota</taxon>
        <taxon>Clostridia</taxon>
        <taxon>Eubacteriales</taxon>
        <taxon>Desulfitobacteriaceae</taxon>
        <taxon>Desulfosporosinus</taxon>
    </lineage>
</organism>
<dbReference type="OrthoDB" id="9801383at2"/>
<dbReference type="Proteomes" id="UP000183954">
    <property type="component" value="Unassembled WGS sequence"/>
</dbReference>
<keyword evidence="1" id="KW-0472">Membrane</keyword>
<dbReference type="AlphaFoldDB" id="A0A1M5REA0"/>
<gene>
    <name evidence="2" type="ORF">SAMN02746098_00535</name>
</gene>
<reference evidence="3" key="1">
    <citation type="submission" date="2016-11" db="EMBL/GenBank/DDBJ databases">
        <authorList>
            <person name="Varghese N."/>
            <person name="Submissions S."/>
        </authorList>
    </citation>
    <scope>NUCLEOTIDE SEQUENCE [LARGE SCALE GENOMIC DNA]</scope>
    <source>
        <strain evidence="3">DSM 15449</strain>
    </source>
</reference>
<feature type="transmembrane region" description="Helical" evidence="1">
    <location>
        <begin position="12"/>
        <end position="35"/>
    </location>
</feature>
<keyword evidence="1" id="KW-1133">Transmembrane helix</keyword>
<proteinExistence type="predicted"/>
<accession>A0A1M5REA0</accession>
<evidence type="ECO:0000313" key="3">
    <source>
        <dbReference type="Proteomes" id="UP000183954"/>
    </source>
</evidence>
<dbReference type="SUPFAM" id="SSF101898">
    <property type="entry name" value="NHL repeat"/>
    <property type="match status" value="1"/>
</dbReference>
<sequence length="563" mass="61016">MEQDKNKLTRRSFLAYMGLGTASMAAMSVGFGTLAEKAEAAEKSNDLFNGSTNMFSAKFNPIQPSDMDELVLPSGFKYDVVAAYGDQINEKGDTFGFNPASPCFFPLNDAPVNDSNVHGILWVNHESGSSVWVEGTKQSGHYATDQVNKLLYNMGGTLLEVSRDKSGVWHMVGNSTYARRITGLDRFEFTGPARGAKAVGGAAIVQGTLANAAAGKTLWGTVLSCERHFEDTCRVAGFNSTHYGWIVEVDPFDSTFKLRKHTSLGRLHHGNAAMGLSKDGKVVVYTGDDVSGGCIYKFISKGEFDPEKGKANSELLTEGALYAADMAKGEWIPLIIDKVKACLNDYQFKLPDTLKQTREVLLGMYNEPADIYVYPREAALILGATPTVRPADIKIHPSDNSLFIAHTNDYSKGSLHGHIVRCIEEDGDLGAIRFEFEFFTAGGRQVGFSSPGKLSLDDNGNIWVQSDISSDRIGKGAWAKFKNNGMYLVGKAYPVSGGVPQFASAPREAEFSGSWITPDEGTLFLTVQHPGEQTEVAANPTSMWPHRPGDSGPRPALVAITGQ</sequence>
<protein>
    <recommendedName>
        <fullName evidence="4">DUF839 domain-containing protein</fullName>
    </recommendedName>
</protein>
<keyword evidence="3" id="KW-1185">Reference proteome</keyword>
<dbReference type="InterPro" id="IPR006311">
    <property type="entry name" value="TAT_signal"/>
</dbReference>
<keyword evidence="1" id="KW-0812">Transmembrane</keyword>
<evidence type="ECO:0000256" key="1">
    <source>
        <dbReference type="SAM" id="Phobius"/>
    </source>
</evidence>
<dbReference type="InterPro" id="IPR008557">
    <property type="entry name" value="PhoX"/>
</dbReference>
<evidence type="ECO:0008006" key="4">
    <source>
        <dbReference type="Google" id="ProtNLM"/>
    </source>
</evidence>